<dbReference type="RefSeq" id="WP_232183379.1">
    <property type="nucleotide sequence ID" value="NZ_JAIOAP010000001.1"/>
</dbReference>
<protein>
    <recommendedName>
        <fullName evidence="3">Type II toxin-antitoxin system RelE/ParE family toxin</fullName>
    </recommendedName>
</protein>
<name>A0ABV1KMX0_9BACL</name>
<comment type="caution">
    <text evidence="1">The sequence shown here is derived from an EMBL/GenBank/DDBJ whole genome shotgun (WGS) entry which is preliminary data.</text>
</comment>
<keyword evidence="2" id="KW-1185">Reference proteome</keyword>
<organism evidence="1 2">
    <name type="scientific">Cohnella silvisoli</name>
    <dbReference type="NCBI Taxonomy" id="2873699"/>
    <lineage>
        <taxon>Bacteria</taxon>
        <taxon>Bacillati</taxon>
        <taxon>Bacillota</taxon>
        <taxon>Bacilli</taxon>
        <taxon>Bacillales</taxon>
        <taxon>Paenibacillaceae</taxon>
        <taxon>Cohnella</taxon>
    </lineage>
</organism>
<accession>A0ABV1KMX0</accession>
<evidence type="ECO:0000313" key="2">
    <source>
        <dbReference type="Proteomes" id="UP001493487"/>
    </source>
</evidence>
<evidence type="ECO:0000313" key="1">
    <source>
        <dbReference type="EMBL" id="MEQ4480802.1"/>
    </source>
</evidence>
<evidence type="ECO:0008006" key="3">
    <source>
        <dbReference type="Google" id="ProtNLM"/>
    </source>
</evidence>
<dbReference type="EMBL" id="JASKHM010000001">
    <property type="protein sequence ID" value="MEQ4480802.1"/>
    <property type="molecule type" value="Genomic_DNA"/>
</dbReference>
<proteinExistence type="predicted"/>
<sequence>MKFIWLGTTRKAFNNIWSSHFSEGEIITYKLQLLERIENKIVLMGKSMPVKKPDWESSYKIIVDRYIVYYSFSKDWEVCYIEYFIHTSQQKF</sequence>
<gene>
    <name evidence="1" type="ORF">QJS35_00195</name>
</gene>
<reference evidence="1 2" key="1">
    <citation type="journal article" date="2023" name="Genome Announc.">
        <title>Pan-Genome Analyses of the Genus Cohnella and Proposal of the Novel Species Cohnella silvisoli sp. nov., Isolated from Forest Soil.</title>
        <authorList>
            <person name="Wang C."/>
            <person name="Mao L."/>
            <person name="Bao G."/>
            <person name="Zhu H."/>
        </authorList>
    </citation>
    <scope>NUCLEOTIDE SEQUENCE [LARGE SCALE GENOMIC DNA]</scope>
    <source>
        <strain evidence="1 2">NL03-T5-1</strain>
    </source>
</reference>
<dbReference type="Proteomes" id="UP001493487">
    <property type="component" value="Unassembled WGS sequence"/>
</dbReference>